<comment type="similarity">
    <text evidence="5">Belongs to the dihydroorotate dehydrogenase family. Type 2 subfamily.</text>
</comment>
<dbReference type="InterPro" id="IPR001295">
    <property type="entry name" value="Dihydroorotate_DH_CS"/>
</dbReference>
<evidence type="ECO:0000256" key="12">
    <source>
        <dbReference type="ARBA" id="ARBA00048639"/>
    </source>
</evidence>
<name>A0A6J7KNM3_9ZZZZ</name>
<keyword evidence="8" id="KW-0288">FMN</keyword>
<dbReference type="NCBIfam" id="TIGR01036">
    <property type="entry name" value="pyrD_sub2"/>
    <property type="match status" value="1"/>
</dbReference>
<keyword evidence="11" id="KW-0472">Membrane</keyword>
<dbReference type="InterPro" id="IPR050074">
    <property type="entry name" value="DHO_dehydrogenase"/>
</dbReference>
<dbReference type="HAMAP" id="MF_00225">
    <property type="entry name" value="DHO_dh_type2"/>
    <property type="match status" value="1"/>
</dbReference>
<dbReference type="PROSITE" id="PS00911">
    <property type="entry name" value="DHODEHASE_1"/>
    <property type="match status" value="1"/>
</dbReference>
<dbReference type="Gene3D" id="3.20.20.70">
    <property type="entry name" value="Aldolase class I"/>
    <property type="match status" value="1"/>
</dbReference>
<dbReference type="InterPro" id="IPR013785">
    <property type="entry name" value="Aldolase_TIM"/>
</dbReference>
<dbReference type="AlphaFoldDB" id="A0A6J7KNM3"/>
<comment type="function">
    <text evidence="2">Catalyzes the conversion of dihydroorotate to orotate with quinone as electron acceptor.</text>
</comment>
<dbReference type="GO" id="GO:0044205">
    <property type="term" value="P:'de novo' UMP biosynthetic process"/>
    <property type="evidence" value="ECO:0007669"/>
    <property type="project" value="UniProtKB-UniPathway"/>
</dbReference>
<dbReference type="EMBL" id="CAFBNO010000030">
    <property type="protein sequence ID" value="CAB4956099.1"/>
    <property type="molecule type" value="Genomic_DNA"/>
</dbReference>
<evidence type="ECO:0000256" key="4">
    <source>
        <dbReference type="ARBA" id="ARBA00005161"/>
    </source>
</evidence>
<dbReference type="GO" id="GO:0006207">
    <property type="term" value="P:'de novo' pyrimidine nucleobase biosynthetic process"/>
    <property type="evidence" value="ECO:0007669"/>
    <property type="project" value="InterPro"/>
</dbReference>
<evidence type="ECO:0000256" key="9">
    <source>
        <dbReference type="ARBA" id="ARBA00022975"/>
    </source>
</evidence>
<evidence type="ECO:0000256" key="3">
    <source>
        <dbReference type="ARBA" id="ARBA00004370"/>
    </source>
</evidence>
<dbReference type="PANTHER" id="PTHR48109:SF4">
    <property type="entry name" value="DIHYDROOROTATE DEHYDROGENASE (QUINONE), MITOCHONDRIAL"/>
    <property type="match status" value="1"/>
</dbReference>
<evidence type="ECO:0000259" key="13">
    <source>
        <dbReference type="Pfam" id="PF01180"/>
    </source>
</evidence>
<dbReference type="GO" id="GO:0005737">
    <property type="term" value="C:cytoplasm"/>
    <property type="evidence" value="ECO:0007669"/>
    <property type="project" value="InterPro"/>
</dbReference>
<dbReference type="GO" id="GO:0005886">
    <property type="term" value="C:plasma membrane"/>
    <property type="evidence" value="ECO:0007669"/>
    <property type="project" value="TreeGrafter"/>
</dbReference>
<dbReference type="GO" id="GO:0106430">
    <property type="term" value="F:dihydroorotate dehydrogenase (quinone) activity"/>
    <property type="evidence" value="ECO:0007669"/>
    <property type="project" value="UniProtKB-EC"/>
</dbReference>
<organism evidence="14">
    <name type="scientific">freshwater metagenome</name>
    <dbReference type="NCBI Taxonomy" id="449393"/>
    <lineage>
        <taxon>unclassified sequences</taxon>
        <taxon>metagenomes</taxon>
        <taxon>ecological metagenomes</taxon>
    </lineage>
</organism>
<dbReference type="Pfam" id="PF01180">
    <property type="entry name" value="DHO_dh"/>
    <property type="match status" value="1"/>
</dbReference>
<dbReference type="PANTHER" id="PTHR48109">
    <property type="entry name" value="DIHYDROOROTATE DEHYDROGENASE (QUINONE), MITOCHONDRIAL-RELATED"/>
    <property type="match status" value="1"/>
</dbReference>
<evidence type="ECO:0000256" key="11">
    <source>
        <dbReference type="ARBA" id="ARBA00023136"/>
    </source>
</evidence>
<evidence type="ECO:0000256" key="7">
    <source>
        <dbReference type="ARBA" id="ARBA00022630"/>
    </source>
</evidence>
<dbReference type="CDD" id="cd04738">
    <property type="entry name" value="DHOD_2_like"/>
    <property type="match status" value="1"/>
</dbReference>
<keyword evidence="9" id="KW-0665">Pyrimidine biosynthesis</keyword>
<evidence type="ECO:0000256" key="1">
    <source>
        <dbReference type="ARBA" id="ARBA00001917"/>
    </source>
</evidence>
<keyword evidence="10" id="KW-0560">Oxidoreductase</keyword>
<dbReference type="InterPro" id="IPR005719">
    <property type="entry name" value="Dihydroorotate_DH_2"/>
</dbReference>
<evidence type="ECO:0000256" key="2">
    <source>
        <dbReference type="ARBA" id="ARBA00003125"/>
    </source>
</evidence>
<comment type="catalytic activity">
    <reaction evidence="12">
        <text>(S)-dihydroorotate + a quinone = orotate + a quinol</text>
        <dbReference type="Rhea" id="RHEA:30187"/>
        <dbReference type="ChEBI" id="CHEBI:24646"/>
        <dbReference type="ChEBI" id="CHEBI:30839"/>
        <dbReference type="ChEBI" id="CHEBI:30864"/>
        <dbReference type="ChEBI" id="CHEBI:132124"/>
        <dbReference type="EC" id="1.3.5.2"/>
    </reaction>
</comment>
<dbReference type="SUPFAM" id="SSF51395">
    <property type="entry name" value="FMN-linked oxidoreductases"/>
    <property type="match status" value="1"/>
</dbReference>
<feature type="domain" description="Dihydroorotate dehydrogenase catalytic" evidence="13">
    <location>
        <begin position="50"/>
        <end position="336"/>
    </location>
</feature>
<evidence type="ECO:0000313" key="14">
    <source>
        <dbReference type="EMBL" id="CAB4956099.1"/>
    </source>
</evidence>
<dbReference type="InterPro" id="IPR012135">
    <property type="entry name" value="Dihydroorotate_DH_1_2"/>
</dbReference>
<sequence>MFYSLILRVFFVRFKPETIHHAVVAGIRFARAIGLTSLVRIRPIKTETIEAFGLKFKGPFGLAAGFDKNALAIRALGDLGFSHVEIGTVTALAQPGNPKPRLFRLLADRALVNRMGFNNDGAAAIAERLTKLRAKNPKNLPIIGINIGKSKATPVAEAAEDYRFSAKLLAPLADYLAVNVSSPNTPGLRSLQSVEALEPILRAVLAESSSKPVLVKIAPDLADEDVIAVADLAIRLKLAGIIATNTTISRANLKTPAGAIEKAGDGGLSGAPLKARSLEVLKLLKGHVGDRLAIIAVGGVETPEDSQERMKAGAALVQGYTGFIYIGPFWARRINRAKA</sequence>
<keyword evidence="7" id="KW-0285">Flavoprotein</keyword>
<comment type="subcellular location">
    <subcellularLocation>
        <location evidence="3">Membrane</location>
    </subcellularLocation>
</comment>
<protein>
    <recommendedName>
        <fullName evidence="6">dihydroorotate dehydrogenase (quinone)</fullName>
        <ecNumber evidence="6">1.3.5.2</ecNumber>
    </recommendedName>
</protein>
<dbReference type="NCBIfam" id="NF003648">
    <property type="entry name" value="PRK05286.2-1"/>
    <property type="match status" value="1"/>
</dbReference>
<accession>A0A6J7KNM3</accession>
<dbReference type="EC" id="1.3.5.2" evidence="6"/>
<dbReference type="UniPathway" id="UPA00070">
    <property type="reaction ID" value="UER00946"/>
</dbReference>
<reference evidence="14" key="1">
    <citation type="submission" date="2020-05" db="EMBL/GenBank/DDBJ databases">
        <authorList>
            <person name="Chiriac C."/>
            <person name="Salcher M."/>
            <person name="Ghai R."/>
            <person name="Kavagutti S V."/>
        </authorList>
    </citation>
    <scope>NUCLEOTIDE SEQUENCE</scope>
</reference>
<evidence type="ECO:0000256" key="5">
    <source>
        <dbReference type="ARBA" id="ARBA00005359"/>
    </source>
</evidence>
<evidence type="ECO:0000256" key="10">
    <source>
        <dbReference type="ARBA" id="ARBA00023002"/>
    </source>
</evidence>
<comment type="cofactor">
    <cofactor evidence="1">
        <name>FMN</name>
        <dbReference type="ChEBI" id="CHEBI:58210"/>
    </cofactor>
</comment>
<dbReference type="InterPro" id="IPR005720">
    <property type="entry name" value="Dihydroorotate_DH_cat"/>
</dbReference>
<dbReference type="NCBIfam" id="NF003652">
    <property type="entry name" value="PRK05286.2-5"/>
    <property type="match status" value="1"/>
</dbReference>
<proteinExistence type="inferred from homology"/>
<evidence type="ECO:0000256" key="8">
    <source>
        <dbReference type="ARBA" id="ARBA00022643"/>
    </source>
</evidence>
<evidence type="ECO:0000256" key="6">
    <source>
        <dbReference type="ARBA" id="ARBA00012791"/>
    </source>
</evidence>
<dbReference type="PIRSF" id="PIRSF000164">
    <property type="entry name" value="DHO_oxidase"/>
    <property type="match status" value="1"/>
</dbReference>
<gene>
    <name evidence="14" type="ORF">UFOPK3837_00753</name>
</gene>
<comment type="pathway">
    <text evidence="4">Pyrimidine metabolism; UMP biosynthesis via de novo pathway; orotate from (S)-dihydroorotate (quinone route): step 1/1.</text>
</comment>